<gene>
    <name evidence="5" type="ORF">ACFOUO_16250</name>
</gene>
<evidence type="ECO:0000256" key="2">
    <source>
        <dbReference type="ARBA" id="ARBA00023136"/>
    </source>
</evidence>
<reference evidence="6" key="1">
    <citation type="journal article" date="2019" name="Int. J. Syst. Evol. Microbiol.">
        <title>The Global Catalogue of Microorganisms (GCM) 10K type strain sequencing project: providing services to taxonomists for standard genome sequencing and annotation.</title>
        <authorList>
            <consortium name="The Broad Institute Genomics Platform"/>
            <consortium name="The Broad Institute Genome Sequencing Center for Infectious Disease"/>
            <person name="Wu L."/>
            <person name="Ma J."/>
        </authorList>
    </citation>
    <scope>NUCLEOTIDE SEQUENCE [LARGE SCALE GENOMIC DNA]</scope>
    <source>
        <strain evidence="6">IBRC-M 10813</strain>
    </source>
</reference>
<feature type="transmembrane region" description="Helical" evidence="4">
    <location>
        <begin position="415"/>
        <end position="440"/>
    </location>
</feature>
<protein>
    <submittedName>
        <fullName evidence="5">Spore germination protein</fullName>
    </submittedName>
</protein>
<evidence type="ECO:0000313" key="5">
    <source>
        <dbReference type="EMBL" id="MFC4078350.1"/>
    </source>
</evidence>
<name>A0ABV8JIX1_9BACL</name>
<evidence type="ECO:0000256" key="4">
    <source>
        <dbReference type="SAM" id="Phobius"/>
    </source>
</evidence>
<dbReference type="InterPro" id="IPR050768">
    <property type="entry name" value="UPF0353/GerABKA_families"/>
</dbReference>
<dbReference type="PANTHER" id="PTHR22550:SF5">
    <property type="entry name" value="LEUCINE ZIPPER PROTEIN 4"/>
    <property type="match status" value="1"/>
</dbReference>
<dbReference type="Proteomes" id="UP001595843">
    <property type="component" value="Unassembled WGS sequence"/>
</dbReference>
<dbReference type="Pfam" id="PF03323">
    <property type="entry name" value="GerA"/>
    <property type="match status" value="1"/>
</dbReference>
<comment type="similarity">
    <text evidence="1">Belongs to the GerABKA family.</text>
</comment>
<feature type="transmembrane region" description="Helical" evidence="4">
    <location>
        <begin position="384"/>
        <end position="403"/>
    </location>
</feature>
<dbReference type="InterPro" id="IPR004995">
    <property type="entry name" value="Spore_Ger"/>
</dbReference>
<accession>A0ABV8JIX1</accession>
<dbReference type="RefSeq" id="WP_380706280.1">
    <property type="nucleotide sequence ID" value="NZ_JBHSAP010000018.1"/>
</dbReference>
<keyword evidence="4" id="KW-1133">Transmembrane helix</keyword>
<dbReference type="PANTHER" id="PTHR22550">
    <property type="entry name" value="SPORE GERMINATION PROTEIN"/>
    <property type="match status" value="1"/>
</dbReference>
<sequence length="503" mass="56982">MSLNRKKRSQSTSKKEVELDESLQKNVEYIEETLFHSQDLKKRKIRFNGRDGMILYIDSLTDTQLIRRDVVKPLSQEPEGDLEENLLAVDFQEEKSLASAVEAVIAGHSVLLLDGQRSFFTLGTNATHARSMSEPENESVVRGPHDGFVEQLTINLYSIRKRIESPHLTVRFIEVGRVTKTKLAMVYMRDLANPDLIREIEKRMKSISSDSVISPGYIQEFTEDNPWSPFPQQLSTERPDRAVANLMEGRVAILSEESPTALIVPVTLYAFYQSPDDYHGRWIIGSFVRAIRLMSFLIATHLPALYIATVSFHPEILPIDLIFTIKSTLERVPFPPLIEAMLMELIFELLREAGVRLPSRVGQTIGIVGGLVIGDAIVRAGLVSYSMIIVVALTAIASFLVPSHEMSTAIRLLRFPLMIAAATLGYIGISFGLMIVIIHLCKLQSFGTPYLAPLAPLHLKDMKDVLFRAPIWQMNQRPHDPHPQRKKQQAYSREWNQRDQREK</sequence>
<evidence type="ECO:0000313" key="6">
    <source>
        <dbReference type="Proteomes" id="UP001595843"/>
    </source>
</evidence>
<proteinExistence type="inferred from homology"/>
<evidence type="ECO:0000256" key="1">
    <source>
        <dbReference type="ARBA" id="ARBA00005278"/>
    </source>
</evidence>
<keyword evidence="4" id="KW-0812">Transmembrane</keyword>
<evidence type="ECO:0000256" key="3">
    <source>
        <dbReference type="SAM" id="MobiDB-lite"/>
    </source>
</evidence>
<dbReference type="PIRSF" id="PIRSF005690">
    <property type="entry name" value="GerBA"/>
    <property type="match status" value="1"/>
</dbReference>
<keyword evidence="2 4" id="KW-0472">Membrane</keyword>
<comment type="caution">
    <text evidence="5">The sequence shown here is derived from an EMBL/GenBank/DDBJ whole genome shotgun (WGS) entry which is preliminary data.</text>
</comment>
<organism evidence="5 6">
    <name type="scientific">Salinithrix halophila</name>
    <dbReference type="NCBI Taxonomy" id="1485204"/>
    <lineage>
        <taxon>Bacteria</taxon>
        <taxon>Bacillati</taxon>
        <taxon>Bacillota</taxon>
        <taxon>Bacilli</taxon>
        <taxon>Bacillales</taxon>
        <taxon>Thermoactinomycetaceae</taxon>
        <taxon>Salinithrix</taxon>
    </lineage>
</organism>
<keyword evidence="6" id="KW-1185">Reference proteome</keyword>
<feature type="region of interest" description="Disordered" evidence="3">
    <location>
        <begin position="475"/>
        <end position="503"/>
    </location>
</feature>
<dbReference type="EMBL" id="JBHSAP010000018">
    <property type="protein sequence ID" value="MFC4078350.1"/>
    <property type="molecule type" value="Genomic_DNA"/>
</dbReference>